<accession>A0A0L0T7B2</accession>
<evidence type="ECO:0000256" key="12">
    <source>
        <dbReference type="ARBA" id="ARBA00022989"/>
    </source>
</evidence>
<keyword evidence="12" id="KW-1133">Transmembrane helix</keyword>
<dbReference type="GO" id="GO:0008270">
    <property type="term" value="F:zinc ion binding"/>
    <property type="evidence" value="ECO:0007669"/>
    <property type="project" value="UniProtKB-KW"/>
</dbReference>
<evidence type="ECO:0000256" key="6">
    <source>
        <dbReference type="ARBA" id="ARBA00022692"/>
    </source>
</evidence>
<evidence type="ECO:0000313" key="20">
    <source>
        <dbReference type="EMBL" id="KNE70632.1"/>
    </source>
</evidence>
<dbReference type="EMBL" id="GG745367">
    <property type="protein sequence ID" value="KNE70632.1"/>
    <property type="molecule type" value="Genomic_DNA"/>
</dbReference>
<dbReference type="InterPro" id="IPR006845">
    <property type="entry name" value="Pex_N"/>
</dbReference>
<keyword evidence="10" id="KW-0862">Zinc</keyword>
<keyword evidence="13" id="KW-0472">Membrane</keyword>
<reference evidence="21" key="2">
    <citation type="submission" date="2009-11" db="EMBL/GenBank/DDBJ databases">
        <title>The Genome Sequence of Allomyces macrogynus strain ATCC 38327.</title>
        <authorList>
            <consortium name="The Broad Institute Genome Sequencing Platform"/>
            <person name="Russ C."/>
            <person name="Cuomo C."/>
            <person name="Shea T."/>
            <person name="Young S.K."/>
            <person name="Zeng Q."/>
            <person name="Koehrsen M."/>
            <person name="Haas B."/>
            <person name="Borodovsky M."/>
            <person name="Guigo R."/>
            <person name="Alvarado L."/>
            <person name="Berlin A."/>
            <person name="Borenstein D."/>
            <person name="Chen Z."/>
            <person name="Engels R."/>
            <person name="Freedman E."/>
            <person name="Gellesch M."/>
            <person name="Goldberg J."/>
            <person name="Griggs A."/>
            <person name="Gujja S."/>
            <person name="Heiman D."/>
            <person name="Hepburn T."/>
            <person name="Howarth C."/>
            <person name="Jen D."/>
            <person name="Larson L."/>
            <person name="Lewis B."/>
            <person name="Mehta T."/>
            <person name="Park D."/>
            <person name="Pearson M."/>
            <person name="Roberts A."/>
            <person name="Saif S."/>
            <person name="Shenoy N."/>
            <person name="Sisk P."/>
            <person name="Stolte C."/>
            <person name="Sykes S."/>
            <person name="Walk T."/>
            <person name="White J."/>
            <person name="Yandava C."/>
            <person name="Burger G."/>
            <person name="Gray M.W."/>
            <person name="Holland P.W.H."/>
            <person name="King N."/>
            <person name="Lang F.B.F."/>
            <person name="Roger A.J."/>
            <person name="Ruiz-Trillo I."/>
            <person name="Lander E."/>
            <person name="Nusbaum C."/>
        </authorList>
    </citation>
    <scope>NUCLEOTIDE SEQUENCE [LARGE SCALE GENOMIC DNA]</scope>
    <source>
        <strain evidence="21">ATCC 38327</strain>
    </source>
</reference>
<evidence type="ECO:0000259" key="19">
    <source>
        <dbReference type="Pfam" id="PF04757"/>
    </source>
</evidence>
<evidence type="ECO:0000256" key="15">
    <source>
        <dbReference type="ARBA" id="ARBA00032511"/>
    </source>
</evidence>
<dbReference type="Proteomes" id="UP000054350">
    <property type="component" value="Unassembled WGS sequence"/>
</dbReference>
<evidence type="ECO:0000256" key="10">
    <source>
        <dbReference type="ARBA" id="ARBA00022833"/>
    </source>
</evidence>
<gene>
    <name evidence="20" type="ORF">AMAG_15388</name>
</gene>
<reference evidence="20 21" key="1">
    <citation type="submission" date="2009-11" db="EMBL/GenBank/DDBJ databases">
        <title>Annotation of Allomyces macrogynus ATCC 38327.</title>
        <authorList>
            <consortium name="The Broad Institute Genome Sequencing Platform"/>
            <person name="Russ C."/>
            <person name="Cuomo C."/>
            <person name="Burger G."/>
            <person name="Gray M.W."/>
            <person name="Holland P.W.H."/>
            <person name="King N."/>
            <person name="Lang F.B.F."/>
            <person name="Roger A.J."/>
            <person name="Ruiz-Trillo I."/>
            <person name="Young S.K."/>
            <person name="Zeng Q."/>
            <person name="Gargeya S."/>
            <person name="Fitzgerald M."/>
            <person name="Haas B."/>
            <person name="Abouelleil A."/>
            <person name="Alvarado L."/>
            <person name="Arachchi H.M."/>
            <person name="Berlin A."/>
            <person name="Chapman S.B."/>
            <person name="Gearin G."/>
            <person name="Goldberg J."/>
            <person name="Griggs A."/>
            <person name="Gujja S."/>
            <person name="Hansen M."/>
            <person name="Heiman D."/>
            <person name="Howarth C."/>
            <person name="Larimer J."/>
            <person name="Lui A."/>
            <person name="MacDonald P.J.P."/>
            <person name="McCowen C."/>
            <person name="Montmayeur A."/>
            <person name="Murphy C."/>
            <person name="Neiman D."/>
            <person name="Pearson M."/>
            <person name="Priest M."/>
            <person name="Roberts A."/>
            <person name="Saif S."/>
            <person name="Shea T."/>
            <person name="Sisk P."/>
            <person name="Stolte C."/>
            <person name="Sykes S."/>
            <person name="Wortman J."/>
            <person name="Nusbaum C."/>
            <person name="Birren B."/>
        </authorList>
    </citation>
    <scope>NUCLEOTIDE SEQUENCE [LARGE SCALE GENOMIC DNA]</scope>
    <source>
        <strain evidence="20 21">ATCC 38327</strain>
    </source>
</reference>
<dbReference type="InterPro" id="IPR025654">
    <property type="entry name" value="PEX2/10"/>
</dbReference>
<evidence type="ECO:0000313" key="21">
    <source>
        <dbReference type="Proteomes" id="UP000054350"/>
    </source>
</evidence>
<evidence type="ECO:0000256" key="2">
    <source>
        <dbReference type="ARBA" id="ARBA00004906"/>
    </source>
</evidence>
<evidence type="ECO:0000256" key="7">
    <source>
        <dbReference type="ARBA" id="ARBA00022723"/>
    </source>
</evidence>
<evidence type="ECO:0000256" key="9">
    <source>
        <dbReference type="ARBA" id="ARBA00022786"/>
    </source>
</evidence>
<keyword evidence="21" id="KW-1185">Reference proteome</keyword>
<evidence type="ECO:0000256" key="1">
    <source>
        <dbReference type="ARBA" id="ARBA00004585"/>
    </source>
</evidence>
<evidence type="ECO:0000256" key="4">
    <source>
        <dbReference type="ARBA" id="ARBA00022448"/>
    </source>
</evidence>
<feature type="domain" description="Pex N-terminal" evidence="19">
    <location>
        <begin position="69"/>
        <end position="240"/>
    </location>
</feature>
<keyword evidence="4" id="KW-0813">Transport</keyword>
<protein>
    <recommendedName>
        <fullName evidence="17">RING-type E3 ubiquitin transferase (cysteine targeting)</fullName>
        <ecNumber evidence="17">2.3.2.36</ecNumber>
    </recommendedName>
    <alternativeName>
        <fullName evidence="15">Peroxin-2</fullName>
    </alternativeName>
</protein>
<dbReference type="OrthoDB" id="1701437at2759"/>
<dbReference type="GO" id="GO:0061630">
    <property type="term" value="F:ubiquitin protein ligase activity"/>
    <property type="evidence" value="ECO:0007669"/>
    <property type="project" value="UniProtKB-EC"/>
</dbReference>
<sequence>MSSNDPLPAAPAPVTAEPAPVPAPATLEAAATAMATAESIPAPIDPLLAPVLATPVVPRVGQLDASLLDAQLLGMFKEQLTDALSLFKTPWAARYDAELSTLLGILVPLLALASGTSHGYGLSLQNLRYAATTPRIAAHAILAAAAPYAWSRLRAWVQRTCRASVDSAMSKAETAWTVISLVTLVRFLVTGRYRTPLERVMGLRVVPASIATQRTISLAFLHRQMLWNAFTEFLLFALPLYRHLAPRIRRILLRYFPALRFLTSSRLATLAQLPIGTCPVCVAGSPAFQTDPTHAVQDPEVLDKYRANMPVCADPCGCVYCYYCAQVKHAEEVADMDTANDDKGEGGGEEKVEWTCMRCGKGVARIERA</sequence>
<keyword evidence="11" id="KW-0653">Protein transport</keyword>
<evidence type="ECO:0000256" key="3">
    <source>
        <dbReference type="ARBA" id="ARBA00008704"/>
    </source>
</evidence>
<dbReference type="OMA" id="CYVCLAG"/>
<dbReference type="AlphaFoldDB" id="A0A0L0T7B2"/>
<name>A0A0L0T7B2_ALLM3</name>
<dbReference type="GO" id="GO:0005778">
    <property type="term" value="C:peroxisomal membrane"/>
    <property type="evidence" value="ECO:0007669"/>
    <property type="project" value="UniProtKB-SubCell"/>
</dbReference>
<dbReference type="EC" id="2.3.2.36" evidence="17"/>
<dbReference type="STRING" id="578462.A0A0L0T7B2"/>
<evidence type="ECO:0000256" key="11">
    <source>
        <dbReference type="ARBA" id="ARBA00022927"/>
    </source>
</evidence>
<keyword evidence="9" id="KW-0833">Ubl conjugation pathway</keyword>
<dbReference type="GO" id="GO:0016567">
    <property type="term" value="P:protein ubiquitination"/>
    <property type="evidence" value="ECO:0007669"/>
    <property type="project" value="UniProtKB-ARBA"/>
</dbReference>
<evidence type="ECO:0000256" key="13">
    <source>
        <dbReference type="ARBA" id="ARBA00023136"/>
    </source>
</evidence>
<comment type="subcellular location">
    <subcellularLocation>
        <location evidence="1">Peroxisome membrane</location>
        <topology evidence="1">Multi-pass membrane protein</topology>
    </subcellularLocation>
</comment>
<comment type="catalytic activity">
    <reaction evidence="16">
        <text>[E2 ubiquitin-conjugating enzyme]-S-ubiquitinyl-L-cysteine + [acceptor protein]-L-cysteine = [E2 ubiquitin-conjugating enzyme]-L-cysteine + [acceptor protein]-S-ubiquitinyl-L-cysteine.</text>
        <dbReference type="EC" id="2.3.2.36"/>
    </reaction>
</comment>
<dbReference type="VEuPathDB" id="FungiDB:AMAG_15388"/>
<dbReference type="eggNOG" id="KOG2879">
    <property type="taxonomic scope" value="Eukaryota"/>
</dbReference>
<evidence type="ECO:0000256" key="8">
    <source>
        <dbReference type="ARBA" id="ARBA00022771"/>
    </source>
</evidence>
<evidence type="ECO:0000256" key="16">
    <source>
        <dbReference type="ARBA" id="ARBA00034438"/>
    </source>
</evidence>
<proteinExistence type="inferred from homology"/>
<comment type="similarity">
    <text evidence="3">Belongs to the pex2/pex10/pex12 family.</text>
</comment>
<keyword evidence="8" id="KW-0863">Zinc-finger</keyword>
<dbReference type="PANTHER" id="PTHR48178:SF1">
    <property type="entry name" value="PEROXISOME BIOGENESIS FACTOR 2"/>
    <property type="match status" value="1"/>
</dbReference>
<organism evidence="20 21">
    <name type="scientific">Allomyces macrogynus (strain ATCC 38327)</name>
    <name type="common">Allomyces javanicus var. macrogynus</name>
    <dbReference type="NCBI Taxonomy" id="578462"/>
    <lineage>
        <taxon>Eukaryota</taxon>
        <taxon>Fungi</taxon>
        <taxon>Fungi incertae sedis</taxon>
        <taxon>Blastocladiomycota</taxon>
        <taxon>Blastocladiomycetes</taxon>
        <taxon>Blastocladiales</taxon>
        <taxon>Blastocladiaceae</taxon>
        <taxon>Allomyces</taxon>
    </lineage>
</organism>
<evidence type="ECO:0000256" key="17">
    <source>
        <dbReference type="ARBA" id="ARBA00034523"/>
    </source>
</evidence>
<dbReference type="PANTHER" id="PTHR48178">
    <property type="entry name" value="PEROXISOME BIOGENESIS FACTOR 2"/>
    <property type="match status" value="1"/>
</dbReference>
<keyword evidence="6" id="KW-0812">Transmembrane</keyword>
<dbReference type="GO" id="GO:0016562">
    <property type="term" value="P:protein import into peroxisome matrix, receptor recycling"/>
    <property type="evidence" value="ECO:0007669"/>
    <property type="project" value="UniProtKB-ARBA"/>
</dbReference>
<keyword evidence="14" id="KW-0576">Peroxisome</keyword>
<comment type="pathway">
    <text evidence="2">Protein modification; protein ubiquitination.</text>
</comment>
<keyword evidence="7" id="KW-0479">Metal-binding</keyword>
<evidence type="ECO:0000256" key="18">
    <source>
        <dbReference type="SAM" id="MobiDB-lite"/>
    </source>
</evidence>
<dbReference type="Pfam" id="PF04757">
    <property type="entry name" value="Pex2_Pex12"/>
    <property type="match status" value="1"/>
</dbReference>
<keyword evidence="5" id="KW-0808">Transferase</keyword>
<evidence type="ECO:0000256" key="5">
    <source>
        <dbReference type="ARBA" id="ARBA00022679"/>
    </source>
</evidence>
<evidence type="ECO:0000256" key="14">
    <source>
        <dbReference type="ARBA" id="ARBA00023140"/>
    </source>
</evidence>
<feature type="region of interest" description="Disordered" evidence="18">
    <location>
        <begin position="1"/>
        <end position="20"/>
    </location>
</feature>